<dbReference type="AlphaFoldDB" id="A0A8K0WK16"/>
<organism evidence="2 3">
    <name type="scientific">Stachybotrys elegans</name>
    <dbReference type="NCBI Taxonomy" id="80388"/>
    <lineage>
        <taxon>Eukaryota</taxon>
        <taxon>Fungi</taxon>
        <taxon>Dikarya</taxon>
        <taxon>Ascomycota</taxon>
        <taxon>Pezizomycotina</taxon>
        <taxon>Sordariomycetes</taxon>
        <taxon>Hypocreomycetidae</taxon>
        <taxon>Hypocreales</taxon>
        <taxon>Stachybotryaceae</taxon>
        <taxon>Stachybotrys</taxon>
    </lineage>
</organism>
<dbReference type="InterPro" id="IPR029052">
    <property type="entry name" value="Metallo-depent_PP-like"/>
</dbReference>
<gene>
    <name evidence="2" type="ORF">B0I35DRAFT_494702</name>
</gene>
<feature type="domain" description="Calcineurin-like phosphoesterase" evidence="1">
    <location>
        <begin position="20"/>
        <end position="224"/>
    </location>
</feature>
<dbReference type="OrthoDB" id="630188at2759"/>
<evidence type="ECO:0000313" key="3">
    <source>
        <dbReference type="Proteomes" id="UP000813444"/>
    </source>
</evidence>
<dbReference type="InterPro" id="IPR004843">
    <property type="entry name" value="Calcineurin-like_PHP"/>
</dbReference>
<sequence length="342" mass="37888">MALYTSASAVNERLKSIKTRFLIISDTHGLDLSYHKPLVPADVVLHCGDLTEHSKFSEIQATIQLLRSISAPLKLVIAGNHDWTLDKLAYELKVAEAKKIDPTCSDHDIEKAFGKYGAVRRLLEAAREHGILFLEEGVHNIRLHNGSNLKLYASPYTPSNGGEWGFQYNSSHDFDIPDVDVVMTHGPPLGIMDRSGRDRIGCSQLFTAVRKAQPRLHCFGHVHKGWGGKLVAWRKQVSESPCHFNDIDNNNSEVIGSLLHPPELAEFKDPIQPETTLFVNAALEADGALSQRPWLVEMDLSAHTEKEVSIQGSRYGRSAKPHASVLEMSAESIGPLHTAKRV</sequence>
<comment type="caution">
    <text evidence="2">The sequence shown here is derived from an EMBL/GenBank/DDBJ whole genome shotgun (WGS) entry which is preliminary data.</text>
</comment>
<proteinExistence type="predicted"/>
<evidence type="ECO:0000313" key="2">
    <source>
        <dbReference type="EMBL" id="KAH7304711.1"/>
    </source>
</evidence>
<protein>
    <submittedName>
        <fullName evidence="2">Metallo-dependent phosphatase-like protein</fullName>
    </submittedName>
</protein>
<name>A0A8K0WK16_9HYPO</name>
<reference evidence="2" key="1">
    <citation type="journal article" date="2021" name="Nat. Commun.">
        <title>Genetic determinants of endophytism in the Arabidopsis root mycobiome.</title>
        <authorList>
            <person name="Mesny F."/>
            <person name="Miyauchi S."/>
            <person name="Thiergart T."/>
            <person name="Pickel B."/>
            <person name="Atanasova L."/>
            <person name="Karlsson M."/>
            <person name="Huettel B."/>
            <person name="Barry K.W."/>
            <person name="Haridas S."/>
            <person name="Chen C."/>
            <person name="Bauer D."/>
            <person name="Andreopoulos W."/>
            <person name="Pangilinan J."/>
            <person name="LaButti K."/>
            <person name="Riley R."/>
            <person name="Lipzen A."/>
            <person name="Clum A."/>
            <person name="Drula E."/>
            <person name="Henrissat B."/>
            <person name="Kohler A."/>
            <person name="Grigoriev I.V."/>
            <person name="Martin F.M."/>
            <person name="Hacquard S."/>
        </authorList>
    </citation>
    <scope>NUCLEOTIDE SEQUENCE</scope>
    <source>
        <strain evidence="2">MPI-CAGE-CH-0235</strain>
    </source>
</reference>
<dbReference type="SUPFAM" id="SSF56300">
    <property type="entry name" value="Metallo-dependent phosphatases"/>
    <property type="match status" value="1"/>
</dbReference>
<keyword evidence="3" id="KW-1185">Reference proteome</keyword>
<dbReference type="PANTHER" id="PTHR12905:SF0">
    <property type="entry name" value="CALCINEURIN-LIKE PHOSPHOESTERASE DOMAIN-CONTAINING PROTEIN"/>
    <property type="match status" value="1"/>
</dbReference>
<dbReference type="EMBL" id="JAGPNK010000021">
    <property type="protein sequence ID" value="KAH7304711.1"/>
    <property type="molecule type" value="Genomic_DNA"/>
</dbReference>
<dbReference type="Proteomes" id="UP000813444">
    <property type="component" value="Unassembled WGS sequence"/>
</dbReference>
<dbReference type="Gene3D" id="3.60.21.10">
    <property type="match status" value="1"/>
</dbReference>
<dbReference type="GO" id="GO:0016787">
    <property type="term" value="F:hydrolase activity"/>
    <property type="evidence" value="ECO:0007669"/>
    <property type="project" value="InterPro"/>
</dbReference>
<dbReference type="InterPro" id="IPR051693">
    <property type="entry name" value="UPF0046_metallophosphoest"/>
</dbReference>
<accession>A0A8K0WK16</accession>
<dbReference type="CDD" id="cd07379">
    <property type="entry name" value="MPP_239FB"/>
    <property type="match status" value="1"/>
</dbReference>
<dbReference type="Pfam" id="PF00149">
    <property type="entry name" value="Metallophos"/>
    <property type="match status" value="1"/>
</dbReference>
<dbReference type="PANTHER" id="PTHR12905">
    <property type="entry name" value="METALLOPHOSPHOESTERASE"/>
    <property type="match status" value="1"/>
</dbReference>
<evidence type="ECO:0000259" key="1">
    <source>
        <dbReference type="Pfam" id="PF00149"/>
    </source>
</evidence>